<sequence length="374" mass="43859">MNWNHTSIEKEEYYNMLSTMHIKNDCETLKALAPVISQPIIILGMLPYLSLFCNSVQEYINRNIAYTAIENDSPFSISDMRSKLKLFDERYSKAKKQILLSDDLQDQKFRDRLRFPWTRGLNIHYNLGVFCDEEGHIIGNTQYIYFLFQDKLFSKSLEDPNELREFGQAIGTVISSTCSGLKDFLPDYCVNINSRKFKISYKDFNTNHRFNLFPQIKNGKEVTLRLLHILTYINFLRYVIMNIADYTNPWRLRVMYITLYYAVKSIDKLVFILDANNKEKELAMELKNFISFKEGIFDSVFRNCMMHYGFFDNGKSSINDEYLDVQIPFGGLIESRFNGYNYAKYSNLLNDKVIKLSDDLTAILPINLTGLREL</sequence>
<gene>
    <name evidence="1" type="ORF">HZF24_10340</name>
</gene>
<evidence type="ECO:0000313" key="2">
    <source>
        <dbReference type="Proteomes" id="UP000611629"/>
    </source>
</evidence>
<protein>
    <submittedName>
        <fullName evidence="1">Uncharacterized protein</fullName>
    </submittedName>
</protein>
<dbReference type="Proteomes" id="UP000611629">
    <property type="component" value="Unassembled WGS sequence"/>
</dbReference>
<dbReference type="RefSeq" id="WP_179238240.1">
    <property type="nucleotide sequence ID" value="NZ_JACBNQ010000010.1"/>
</dbReference>
<accession>A0A974BK24</accession>
<comment type="caution">
    <text evidence="1">The sequence shown here is derived from an EMBL/GenBank/DDBJ whole genome shotgun (WGS) entry which is preliminary data.</text>
</comment>
<reference evidence="1" key="1">
    <citation type="submission" date="2020-07" db="EMBL/GenBank/DDBJ databases">
        <title>Genomic analysis of a strain of Sedimentibacter Hydroxybenzoicus DSM7310.</title>
        <authorList>
            <person name="Ma S."/>
        </authorList>
    </citation>
    <scope>NUCLEOTIDE SEQUENCE</scope>
    <source>
        <strain evidence="1">DSM 7310</strain>
    </source>
</reference>
<dbReference type="EMBL" id="JACBNQ010000010">
    <property type="protein sequence ID" value="NYB74532.1"/>
    <property type="molecule type" value="Genomic_DNA"/>
</dbReference>
<proteinExistence type="predicted"/>
<name>A0A974BK24_SEDHY</name>
<evidence type="ECO:0000313" key="1">
    <source>
        <dbReference type="EMBL" id="NYB74532.1"/>
    </source>
</evidence>
<dbReference type="AlphaFoldDB" id="A0A974BK24"/>
<keyword evidence="2" id="KW-1185">Reference proteome</keyword>
<organism evidence="1 2">
    <name type="scientific">Sedimentibacter hydroxybenzoicus DSM 7310</name>
    <dbReference type="NCBI Taxonomy" id="1123245"/>
    <lineage>
        <taxon>Bacteria</taxon>
        <taxon>Bacillati</taxon>
        <taxon>Bacillota</taxon>
        <taxon>Tissierellia</taxon>
        <taxon>Sedimentibacter</taxon>
    </lineage>
</organism>